<dbReference type="Gene3D" id="3.40.190.150">
    <property type="entry name" value="Bordetella uptake gene, domain 1"/>
    <property type="match status" value="1"/>
</dbReference>
<evidence type="ECO:0000313" key="2">
    <source>
        <dbReference type="EMBL" id="GAA4324097.1"/>
    </source>
</evidence>
<dbReference type="InterPro" id="IPR042100">
    <property type="entry name" value="Bug_dom1"/>
</dbReference>
<dbReference type="Pfam" id="PF03401">
    <property type="entry name" value="TctC"/>
    <property type="match status" value="1"/>
</dbReference>
<reference evidence="3" key="1">
    <citation type="journal article" date="2019" name="Int. J. Syst. Evol. Microbiol.">
        <title>The Global Catalogue of Microorganisms (GCM) 10K type strain sequencing project: providing services to taxonomists for standard genome sequencing and annotation.</title>
        <authorList>
            <consortium name="The Broad Institute Genomics Platform"/>
            <consortium name="The Broad Institute Genome Sequencing Center for Infectious Disease"/>
            <person name="Wu L."/>
            <person name="Ma J."/>
        </authorList>
    </citation>
    <scope>NUCLEOTIDE SEQUENCE [LARGE SCALE GENOMIC DNA]</scope>
    <source>
        <strain evidence="3">JCM 17666</strain>
    </source>
</reference>
<evidence type="ECO:0000256" key="1">
    <source>
        <dbReference type="ARBA" id="ARBA00006987"/>
    </source>
</evidence>
<dbReference type="PANTHER" id="PTHR42928:SF5">
    <property type="entry name" value="BLR1237 PROTEIN"/>
    <property type="match status" value="1"/>
</dbReference>
<evidence type="ECO:0000313" key="3">
    <source>
        <dbReference type="Proteomes" id="UP001501671"/>
    </source>
</evidence>
<protein>
    <submittedName>
        <fullName evidence="2">Tripartite tricarboxylate transporter substrate binding protein</fullName>
    </submittedName>
</protein>
<sequence>MHVSVISNLEGILMFSIKTALKLMQWASLMAVSLSLNPARAADAYPNRPIRFVVPYAAGGAVDVAARLIGKYIAEDLGQQVVVENKPGAGGIIAIKHTLSFPPDGYTFLVCAAGEIVINPVINKEVDYDPQKDLTPVSMVTSAPNVLVVRKDFPANSVAELIDYARQHPGELTFSSSGVGTIQHITGEVFNRLAKIELRHVPYNGAPQATMEVATGRVTMTYASPGSIRGFVDRGELKMLGMVLPERYAPLPQVPTIRETPGMESYNIESWFGMFAAAGTPPDVVKKINGEVQRAMQQPDIAKKLIDTAGVPMRTTPEQAREFVTKEIAKYKPILKEADIKLQ</sequence>
<dbReference type="PANTHER" id="PTHR42928">
    <property type="entry name" value="TRICARBOXYLATE-BINDING PROTEIN"/>
    <property type="match status" value="1"/>
</dbReference>
<name>A0ABP8GGX2_9BURK</name>
<keyword evidence="3" id="KW-1185">Reference proteome</keyword>
<dbReference type="Proteomes" id="UP001501671">
    <property type="component" value="Unassembled WGS sequence"/>
</dbReference>
<proteinExistence type="inferred from homology"/>
<dbReference type="EMBL" id="BAABFO010000002">
    <property type="protein sequence ID" value="GAA4324097.1"/>
    <property type="molecule type" value="Genomic_DNA"/>
</dbReference>
<comment type="caution">
    <text evidence="2">The sequence shown here is derived from an EMBL/GenBank/DDBJ whole genome shotgun (WGS) entry which is preliminary data.</text>
</comment>
<organism evidence="2 3">
    <name type="scientific">Pigmentiphaga soli</name>
    <dbReference type="NCBI Taxonomy" id="1007095"/>
    <lineage>
        <taxon>Bacteria</taxon>
        <taxon>Pseudomonadati</taxon>
        <taxon>Pseudomonadota</taxon>
        <taxon>Betaproteobacteria</taxon>
        <taxon>Burkholderiales</taxon>
        <taxon>Alcaligenaceae</taxon>
        <taxon>Pigmentiphaga</taxon>
    </lineage>
</organism>
<comment type="similarity">
    <text evidence="1">Belongs to the UPF0065 (bug) family.</text>
</comment>
<dbReference type="CDD" id="cd13578">
    <property type="entry name" value="PBP2_Bug27"/>
    <property type="match status" value="1"/>
</dbReference>
<accession>A0ABP8GGX2</accession>
<dbReference type="Gene3D" id="3.40.190.10">
    <property type="entry name" value="Periplasmic binding protein-like II"/>
    <property type="match status" value="1"/>
</dbReference>
<dbReference type="InterPro" id="IPR005064">
    <property type="entry name" value="BUG"/>
</dbReference>
<dbReference type="SUPFAM" id="SSF53850">
    <property type="entry name" value="Periplasmic binding protein-like II"/>
    <property type="match status" value="1"/>
</dbReference>
<dbReference type="PIRSF" id="PIRSF017082">
    <property type="entry name" value="YflP"/>
    <property type="match status" value="1"/>
</dbReference>
<gene>
    <name evidence="2" type="ORF">GCM10023144_05390</name>
</gene>